<organism evidence="1 2">
    <name type="scientific">Liquorilactobacillus vini DSM 20605</name>
    <dbReference type="NCBI Taxonomy" id="1133569"/>
    <lineage>
        <taxon>Bacteria</taxon>
        <taxon>Bacillati</taxon>
        <taxon>Bacillota</taxon>
        <taxon>Bacilli</taxon>
        <taxon>Lactobacillales</taxon>
        <taxon>Lactobacillaceae</taxon>
        <taxon>Liquorilactobacillus</taxon>
    </lineage>
</organism>
<name>A0A0R2CBB1_9LACO</name>
<dbReference type="EMBL" id="AYYX01000013">
    <property type="protein sequence ID" value="KRM89073.1"/>
    <property type="molecule type" value="Genomic_DNA"/>
</dbReference>
<dbReference type="Gene3D" id="1.10.357.10">
    <property type="entry name" value="Tetracycline Repressor, domain 2"/>
    <property type="match status" value="1"/>
</dbReference>
<evidence type="ECO:0000313" key="1">
    <source>
        <dbReference type="EMBL" id="KRM89073.1"/>
    </source>
</evidence>
<proteinExistence type="predicted"/>
<accession>A0A0R2CBB1</accession>
<evidence type="ECO:0000313" key="2">
    <source>
        <dbReference type="Proteomes" id="UP000051576"/>
    </source>
</evidence>
<dbReference type="AlphaFoldDB" id="A0A0R2CBB1"/>
<dbReference type="eggNOG" id="COG1309">
    <property type="taxonomic scope" value="Bacteria"/>
</dbReference>
<dbReference type="PATRIC" id="fig|1133569.4.peg.357"/>
<gene>
    <name evidence="1" type="ORF">FD21_GL000335</name>
</gene>
<comment type="caution">
    <text evidence="1">The sequence shown here is derived from an EMBL/GenBank/DDBJ whole genome shotgun (WGS) entry which is preliminary data.</text>
</comment>
<reference evidence="1 2" key="1">
    <citation type="journal article" date="2015" name="Genome Announc.">
        <title>Expanding the biotechnology potential of lactobacilli through comparative genomics of 213 strains and associated genera.</title>
        <authorList>
            <person name="Sun Z."/>
            <person name="Harris H.M."/>
            <person name="McCann A."/>
            <person name="Guo C."/>
            <person name="Argimon S."/>
            <person name="Zhang W."/>
            <person name="Yang X."/>
            <person name="Jeffery I.B."/>
            <person name="Cooney J.C."/>
            <person name="Kagawa T.F."/>
            <person name="Liu W."/>
            <person name="Song Y."/>
            <person name="Salvetti E."/>
            <person name="Wrobel A."/>
            <person name="Rasinkangas P."/>
            <person name="Parkhill J."/>
            <person name="Rea M.C."/>
            <person name="O'Sullivan O."/>
            <person name="Ritari J."/>
            <person name="Douillard F.P."/>
            <person name="Paul Ross R."/>
            <person name="Yang R."/>
            <person name="Briner A.E."/>
            <person name="Felis G.E."/>
            <person name="de Vos W.M."/>
            <person name="Barrangou R."/>
            <person name="Klaenhammer T.R."/>
            <person name="Caufield P.W."/>
            <person name="Cui Y."/>
            <person name="Zhang H."/>
            <person name="O'Toole P.W."/>
        </authorList>
    </citation>
    <scope>NUCLEOTIDE SEQUENCE [LARGE SCALE GENOMIC DNA]</scope>
    <source>
        <strain evidence="1 2">DSM 20605</strain>
    </source>
</reference>
<dbReference type="RefSeq" id="WP_010581497.1">
    <property type="nucleotide sequence ID" value="NZ_AHYZ01000197.1"/>
</dbReference>
<sequence>MDPLVKLILPDKLLQFSAETLNRNYLNLDSFVRTIIMNRIKFIKDNLIVLKIFLNEILYSSQLRQDVLNGLPKQFINGFNNQLNSLKSRQQIIDWPNREIFRFLFSTLFGYALDHYVLFPQNLWNENEEIDRLITYIINGLSPQN</sequence>
<dbReference type="STRING" id="1133569.FD21_GL000335"/>
<keyword evidence="2" id="KW-1185">Reference proteome</keyword>
<dbReference type="Proteomes" id="UP000051576">
    <property type="component" value="Unassembled WGS sequence"/>
</dbReference>
<protein>
    <submittedName>
        <fullName evidence="1">Transcriptional regulator, TetR family</fullName>
    </submittedName>
</protein>
<dbReference type="OrthoDB" id="9780824at2"/>